<name>A0A1B7VL97_APHFL</name>
<comment type="caution">
    <text evidence="1">The sequence shown here is derived from an EMBL/GenBank/DDBJ whole genome shotgun (WGS) entry which is preliminary data.</text>
</comment>
<dbReference type="EMBL" id="LJOY01000076">
    <property type="protein sequence ID" value="OBQ20450.1"/>
    <property type="molecule type" value="Genomic_DNA"/>
</dbReference>
<reference evidence="1 2" key="1">
    <citation type="submission" date="2015-09" db="EMBL/GenBank/DDBJ databases">
        <title>Whole genome shotgun sequence assembly of Aphanizomenon flos-aquae UKL13.</title>
        <authorList>
            <person name="Driscoll C."/>
        </authorList>
    </citation>
    <scope>NUCLEOTIDE SEQUENCE [LARGE SCALE GENOMIC DNA]</scope>
    <source>
        <strain evidence="1">MDT13</strain>
    </source>
</reference>
<dbReference type="Proteomes" id="UP000092382">
    <property type="component" value="Unassembled WGS sequence"/>
</dbReference>
<accession>A0A1B7VL97</accession>
<organism evidence="1 2">
    <name type="scientific">Aphanizomenon flos-aquae LD13</name>
    <dbReference type="NCBI Taxonomy" id="1710894"/>
    <lineage>
        <taxon>Bacteria</taxon>
        <taxon>Bacillati</taxon>
        <taxon>Cyanobacteriota</taxon>
        <taxon>Cyanophyceae</taxon>
        <taxon>Nostocales</taxon>
        <taxon>Aphanizomenonaceae</taxon>
        <taxon>Aphanizomenon</taxon>
    </lineage>
</organism>
<dbReference type="AlphaFoldDB" id="A0A1B7VL97"/>
<proteinExistence type="predicted"/>
<gene>
    <name evidence="1" type="ORF">AN481_17130</name>
</gene>
<sequence>MSDIAILKEMIKETATVSLENDLDRRNKVILREPKPPNYYVTIRGMPDDDNVIIINPEEFKSLDTIFKGKNGECKRADFIIIADTGKKQTIICIEMKARKGGTMKDITEQLQGAKCFVAYCREIGQLFWDHPNFLKDYKWRFISIKNITQKTKTRFDPNQKSTSKLEIRQISGKFFQFNDLVHCQK</sequence>
<dbReference type="STRING" id="1803587.GCA_001593825_03371"/>
<protein>
    <submittedName>
        <fullName evidence="1">Uncharacterized protein</fullName>
    </submittedName>
</protein>
<evidence type="ECO:0000313" key="1">
    <source>
        <dbReference type="EMBL" id="OBQ20450.1"/>
    </source>
</evidence>
<dbReference type="PATRIC" id="fig|1710894.3.peg.2448"/>
<evidence type="ECO:0000313" key="2">
    <source>
        <dbReference type="Proteomes" id="UP000092382"/>
    </source>
</evidence>